<evidence type="ECO:0000256" key="1">
    <source>
        <dbReference type="ARBA" id="ARBA00022723"/>
    </source>
</evidence>
<evidence type="ECO:0000256" key="3">
    <source>
        <dbReference type="SAM" id="MobiDB-lite"/>
    </source>
</evidence>
<dbReference type="InterPro" id="IPR003245">
    <property type="entry name" value="Phytocyanin_dom"/>
</dbReference>
<reference evidence="7" key="1">
    <citation type="submission" date="2024-03" db="EMBL/GenBank/DDBJ databases">
        <title>WGS assembly of Saponaria officinalis var. Norfolk2.</title>
        <authorList>
            <person name="Jenkins J."/>
            <person name="Shu S."/>
            <person name="Grimwood J."/>
            <person name="Barry K."/>
            <person name="Goodstein D."/>
            <person name="Schmutz J."/>
            <person name="Leebens-Mack J."/>
            <person name="Osbourn A."/>
        </authorList>
    </citation>
    <scope>NUCLEOTIDE SEQUENCE [LARGE SCALE GENOMIC DNA]</scope>
    <source>
        <strain evidence="7">JIC</strain>
    </source>
</reference>
<feature type="compositionally biased region" description="Low complexity" evidence="3">
    <location>
        <begin position="115"/>
        <end position="128"/>
    </location>
</feature>
<evidence type="ECO:0000256" key="5">
    <source>
        <dbReference type="SAM" id="SignalP"/>
    </source>
</evidence>
<evidence type="ECO:0000259" key="6">
    <source>
        <dbReference type="PROSITE" id="PS51485"/>
    </source>
</evidence>
<keyword evidence="4" id="KW-0472">Membrane</keyword>
<accession>A0AAW1JM86</accession>
<feature type="domain" description="Phytocyanin" evidence="6">
    <location>
        <begin position="25"/>
        <end position="114"/>
    </location>
</feature>
<dbReference type="PROSITE" id="PS51485">
    <property type="entry name" value="PHYTOCYANIN"/>
    <property type="match status" value="1"/>
</dbReference>
<keyword evidence="2" id="KW-0186">Copper</keyword>
<dbReference type="InterPro" id="IPR008972">
    <property type="entry name" value="Cupredoxin"/>
</dbReference>
<keyword evidence="8" id="KW-1185">Reference proteome</keyword>
<dbReference type="Pfam" id="PF02298">
    <property type="entry name" value="Cu_bind_like"/>
    <property type="match status" value="1"/>
</dbReference>
<evidence type="ECO:0000256" key="2">
    <source>
        <dbReference type="ARBA" id="ARBA00023008"/>
    </source>
</evidence>
<feature type="signal peptide" evidence="5">
    <location>
        <begin position="1"/>
        <end position="21"/>
    </location>
</feature>
<proteinExistence type="predicted"/>
<dbReference type="GO" id="GO:0046872">
    <property type="term" value="F:metal ion binding"/>
    <property type="evidence" value="ECO:0007669"/>
    <property type="project" value="UniProtKB-KW"/>
</dbReference>
<gene>
    <name evidence="7" type="ORF">RND81_07G042000</name>
</gene>
<evidence type="ECO:0000256" key="4">
    <source>
        <dbReference type="SAM" id="Phobius"/>
    </source>
</evidence>
<dbReference type="Proteomes" id="UP001443914">
    <property type="component" value="Unassembled WGS sequence"/>
</dbReference>
<keyword evidence="5" id="KW-0732">Signal</keyword>
<feature type="transmembrane region" description="Helical" evidence="4">
    <location>
        <begin position="147"/>
        <end position="165"/>
    </location>
</feature>
<dbReference type="InterPro" id="IPR039391">
    <property type="entry name" value="Phytocyanin-like"/>
</dbReference>
<dbReference type="AlphaFoldDB" id="A0AAW1JM86"/>
<dbReference type="GO" id="GO:0005886">
    <property type="term" value="C:plasma membrane"/>
    <property type="evidence" value="ECO:0007669"/>
    <property type="project" value="TreeGrafter"/>
</dbReference>
<dbReference type="EMBL" id="JBDFQZ010000007">
    <property type="protein sequence ID" value="KAK9705229.1"/>
    <property type="molecule type" value="Genomic_DNA"/>
</dbReference>
<dbReference type="GO" id="GO:0009055">
    <property type="term" value="F:electron transfer activity"/>
    <property type="evidence" value="ECO:0007669"/>
    <property type="project" value="InterPro"/>
</dbReference>
<dbReference type="SUPFAM" id="SSF49503">
    <property type="entry name" value="Cupredoxins"/>
    <property type="match status" value="1"/>
</dbReference>
<dbReference type="PANTHER" id="PTHR33021:SF339">
    <property type="entry name" value="OS07G0570600 PROTEIN"/>
    <property type="match status" value="1"/>
</dbReference>
<comment type="caution">
    <text evidence="7">The sequence shown here is derived from an EMBL/GenBank/DDBJ whole genome shotgun (WGS) entry which is preliminary data.</text>
</comment>
<dbReference type="PROSITE" id="PS00196">
    <property type="entry name" value="COPPER_BLUE"/>
    <property type="match status" value="1"/>
</dbReference>
<feature type="region of interest" description="Disordered" evidence="3">
    <location>
        <begin position="113"/>
        <end position="145"/>
    </location>
</feature>
<dbReference type="CDD" id="cd04216">
    <property type="entry name" value="Phytocyanin"/>
    <property type="match status" value="1"/>
</dbReference>
<dbReference type="PANTHER" id="PTHR33021">
    <property type="entry name" value="BLUE COPPER PROTEIN"/>
    <property type="match status" value="1"/>
</dbReference>
<sequence length="166" mass="17416">MAFVTAFLVMLLATPFAFAIAQTTVDWTIGKSYSSYSTQSLKPGGTILFNYDKTLHNVEIVSKSDYENCVTGNALETFNDGKTSITLKQGAMYFICGIPGHCKGGMKLQVNVGDSSSSSTPATSTTPTPTTPSAPTPKDSSGTGTHSSLLMSSAFLVFGALFAILS</sequence>
<feature type="chain" id="PRO_5043575964" description="Phytocyanin domain-containing protein" evidence="5">
    <location>
        <begin position="22"/>
        <end position="166"/>
    </location>
</feature>
<keyword evidence="4" id="KW-1133">Transmembrane helix</keyword>
<evidence type="ECO:0000313" key="7">
    <source>
        <dbReference type="EMBL" id="KAK9705229.1"/>
    </source>
</evidence>
<dbReference type="Gene3D" id="2.60.40.420">
    <property type="entry name" value="Cupredoxins - blue copper proteins"/>
    <property type="match status" value="1"/>
</dbReference>
<evidence type="ECO:0000313" key="8">
    <source>
        <dbReference type="Proteomes" id="UP001443914"/>
    </source>
</evidence>
<organism evidence="7 8">
    <name type="scientific">Saponaria officinalis</name>
    <name type="common">Common soapwort</name>
    <name type="synonym">Lychnis saponaria</name>
    <dbReference type="NCBI Taxonomy" id="3572"/>
    <lineage>
        <taxon>Eukaryota</taxon>
        <taxon>Viridiplantae</taxon>
        <taxon>Streptophyta</taxon>
        <taxon>Embryophyta</taxon>
        <taxon>Tracheophyta</taxon>
        <taxon>Spermatophyta</taxon>
        <taxon>Magnoliopsida</taxon>
        <taxon>eudicotyledons</taxon>
        <taxon>Gunneridae</taxon>
        <taxon>Pentapetalae</taxon>
        <taxon>Caryophyllales</taxon>
        <taxon>Caryophyllaceae</taxon>
        <taxon>Caryophylleae</taxon>
        <taxon>Saponaria</taxon>
    </lineage>
</organism>
<keyword evidence="1" id="KW-0479">Metal-binding</keyword>
<protein>
    <recommendedName>
        <fullName evidence="6">Phytocyanin domain-containing protein</fullName>
    </recommendedName>
</protein>
<keyword evidence="4" id="KW-0812">Transmembrane</keyword>
<name>A0AAW1JM86_SAPOF</name>
<dbReference type="InterPro" id="IPR028871">
    <property type="entry name" value="BlueCu_1_BS"/>
</dbReference>